<keyword evidence="3" id="KW-1185">Reference proteome</keyword>
<feature type="transmembrane region" description="Helical" evidence="1">
    <location>
        <begin position="59"/>
        <end position="79"/>
    </location>
</feature>
<reference evidence="2 3" key="1">
    <citation type="journal article" date="2022" name="Nat. Microbiol.">
        <title>The microbiome of a bacterivorous marine choanoflagellate contains a resource-demanding obligate bacterial associate.</title>
        <authorList>
            <person name="Needham D.M."/>
            <person name="Poirier C."/>
            <person name="Bachy C."/>
            <person name="George E.E."/>
            <person name="Wilken S."/>
            <person name="Yung C.C.M."/>
            <person name="Limardo A.J."/>
            <person name="Morando M."/>
            <person name="Sudek L."/>
            <person name="Malmstrom R.R."/>
            <person name="Keeling P.J."/>
            <person name="Santoro A.E."/>
            <person name="Worden A.Z."/>
        </authorList>
    </citation>
    <scope>NUCLEOTIDE SEQUENCE [LARGE SCALE GENOMIC DNA]</scope>
    <source>
        <strain evidence="2 3">Comchoano-2</strain>
    </source>
</reference>
<name>A0ABT1L6Q6_9GAMM</name>
<dbReference type="RefSeq" id="WP_258569638.1">
    <property type="nucleotide sequence ID" value="NZ_JAKUDN010000002.1"/>
</dbReference>
<sequence length="84" mass="9196">MPLGWALDVSLKARQGTMLGVLYALGHALEEYSLVLGMGLAAFGAAKYLAGRRQPMVKMLLPSLVPMLIGLMFVGLYYMTEIEF</sequence>
<evidence type="ECO:0000313" key="2">
    <source>
        <dbReference type="EMBL" id="MCP8352533.1"/>
    </source>
</evidence>
<organism evidence="2 3">
    <name type="scientific">Candidatus Synchoanobacter obligatus</name>
    <dbReference type="NCBI Taxonomy" id="2919597"/>
    <lineage>
        <taxon>Bacteria</taxon>
        <taxon>Pseudomonadati</taxon>
        <taxon>Pseudomonadota</taxon>
        <taxon>Gammaproteobacteria</taxon>
        <taxon>Candidatus Comchoanobacterales</taxon>
        <taxon>Candidatus Comchoanobacteraceae</taxon>
        <taxon>Candidatus Synchoanobacter</taxon>
    </lineage>
</organism>
<protein>
    <submittedName>
        <fullName evidence="2">Uncharacterized protein</fullName>
    </submittedName>
</protein>
<dbReference type="Proteomes" id="UP001320768">
    <property type="component" value="Unassembled WGS sequence"/>
</dbReference>
<evidence type="ECO:0000313" key="3">
    <source>
        <dbReference type="Proteomes" id="UP001320768"/>
    </source>
</evidence>
<keyword evidence="1" id="KW-1133">Transmembrane helix</keyword>
<accession>A0ABT1L6Q6</accession>
<gene>
    <name evidence="2" type="ORF">MKS91_04445</name>
</gene>
<keyword evidence="1" id="KW-0472">Membrane</keyword>
<evidence type="ECO:0000256" key="1">
    <source>
        <dbReference type="SAM" id="Phobius"/>
    </source>
</evidence>
<comment type="caution">
    <text evidence="2">The sequence shown here is derived from an EMBL/GenBank/DDBJ whole genome shotgun (WGS) entry which is preliminary data.</text>
</comment>
<dbReference type="EMBL" id="JAKUDN010000002">
    <property type="protein sequence ID" value="MCP8352533.1"/>
    <property type="molecule type" value="Genomic_DNA"/>
</dbReference>
<keyword evidence="1" id="KW-0812">Transmembrane</keyword>
<proteinExistence type="predicted"/>
<feature type="transmembrane region" description="Helical" evidence="1">
    <location>
        <begin position="32"/>
        <end position="50"/>
    </location>
</feature>